<proteinExistence type="predicted"/>
<keyword evidence="2" id="KW-1185">Reference proteome</keyword>
<protein>
    <submittedName>
        <fullName evidence="1">Uncharacterized protein</fullName>
    </submittedName>
</protein>
<sequence length="228" mass="25793">MSPPPRWFTALSKLFQEYPQANVTQLATIDKTVPRVRSCIIRELISPEGNEHLPIILTTTDIRTPKVEQILANDTAQVNWWIESSMDQFRLTGKVTLVPEPANRVFHSAGNIGFERLSAGGFDWEVKRVQVFDSLSGHMRASWCRPIPGSPMKGGYGEAKKWPETIPTTTGVTNEREKKLVEQALGNFALILIEPTHVDWVRLGVMPDQRTFFHRGDDESWTETIVVP</sequence>
<evidence type="ECO:0000313" key="2">
    <source>
        <dbReference type="Proteomes" id="UP000886501"/>
    </source>
</evidence>
<dbReference type="Proteomes" id="UP000886501">
    <property type="component" value="Unassembled WGS sequence"/>
</dbReference>
<evidence type="ECO:0000313" key="1">
    <source>
        <dbReference type="EMBL" id="KAF9654094.1"/>
    </source>
</evidence>
<dbReference type="EMBL" id="MU117961">
    <property type="protein sequence ID" value="KAF9654094.1"/>
    <property type="molecule type" value="Genomic_DNA"/>
</dbReference>
<organism evidence="1 2">
    <name type="scientific">Thelephora ganbajun</name>
    <name type="common">Ganba fungus</name>
    <dbReference type="NCBI Taxonomy" id="370292"/>
    <lineage>
        <taxon>Eukaryota</taxon>
        <taxon>Fungi</taxon>
        <taxon>Dikarya</taxon>
        <taxon>Basidiomycota</taxon>
        <taxon>Agaricomycotina</taxon>
        <taxon>Agaricomycetes</taxon>
        <taxon>Thelephorales</taxon>
        <taxon>Thelephoraceae</taxon>
        <taxon>Thelephora</taxon>
    </lineage>
</organism>
<accession>A0ACB6ZWX5</accession>
<reference evidence="1" key="2">
    <citation type="journal article" date="2020" name="Nat. Commun.">
        <title>Large-scale genome sequencing of mycorrhizal fungi provides insights into the early evolution of symbiotic traits.</title>
        <authorList>
            <person name="Miyauchi S."/>
            <person name="Kiss E."/>
            <person name="Kuo A."/>
            <person name="Drula E."/>
            <person name="Kohler A."/>
            <person name="Sanchez-Garcia M."/>
            <person name="Morin E."/>
            <person name="Andreopoulos B."/>
            <person name="Barry K.W."/>
            <person name="Bonito G."/>
            <person name="Buee M."/>
            <person name="Carver A."/>
            <person name="Chen C."/>
            <person name="Cichocki N."/>
            <person name="Clum A."/>
            <person name="Culley D."/>
            <person name="Crous P.W."/>
            <person name="Fauchery L."/>
            <person name="Girlanda M."/>
            <person name="Hayes R.D."/>
            <person name="Keri Z."/>
            <person name="LaButti K."/>
            <person name="Lipzen A."/>
            <person name="Lombard V."/>
            <person name="Magnuson J."/>
            <person name="Maillard F."/>
            <person name="Murat C."/>
            <person name="Nolan M."/>
            <person name="Ohm R.A."/>
            <person name="Pangilinan J."/>
            <person name="Pereira M.F."/>
            <person name="Perotto S."/>
            <person name="Peter M."/>
            <person name="Pfister S."/>
            <person name="Riley R."/>
            <person name="Sitrit Y."/>
            <person name="Stielow J.B."/>
            <person name="Szollosi G."/>
            <person name="Zifcakova L."/>
            <person name="Stursova M."/>
            <person name="Spatafora J.W."/>
            <person name="Tedersoo L."/>
            <person name="Vaario L.M."/>
            <person name="Yamada A."/>
            <person name="Yan M."/>
            <person name="Wang P."/>
            <person name="Xu J."/>
            <person name="Bruns T."/>
            <person name="Baldrian P."/>
            <person name="Vilgalys R."/>
            <person name="Dunand C."/>
            <person name="Henrissat B."/>
            <person name="Grigoriev I.V."/>
            <person name="Hibbett D."/>
            <person name="Nagy L.G."/>
            <person name="Martin F.M."/>
        </authorList>
    </citation>
    <scope>NUCLEOTIDE SEQUENCE</scope>
    <source>
        <strain evidence="1">P2</strain>
    </source>
</reference>
<reference evidence="1" key="1">
    <citation type="submission" date="2019-10" db="EMBL/GenBank/DDBJ databases">
        <authorList>
            <consortium name="DOE Joint Genome Institute"/>
            <person name="Kuo A."/>
            <person name="Miyauchi S."/>
            <person name="Kiss E."/>
            <person name="Drula E."/>
            <person name="Kohler A."/>
            <person name="Sanchez-Garcia M."/>
            <person name="Andreopoulos B."/>
            <person name="Barry K.W."/>
            <person name="Bonito G."/>
            <person name="Buee M."/>
            <person name="Carver A."/>
            <person name="Chen C."/>
            <person name="Cichocki N."/>
            <person name="Clum A."/>
            <person name="Culley D."/>
            <person name="Crous P.W."/>
            <person name="Fauchery L."/>
            <person name="Girlanda M."/>
            <person name="Hayes R."/>
            <person name="Keri Z."/>
            <person name="Labutti K."/>
            <person name="Lipzen A."/>
            <person name="Lombard V."/>
            <person name="Magnuson J."/>
            <person name="Maillard F."/>
            <person name="Morin E."/>
            <person name="Murat C."/>
            <person name="Nolan M."/>
            <person name="Ohm R."/>
            <person name="Pangilinan J."/>
            <person name="Pereira M."/>
            <person name="Perotto S."/>
            <person name="Peter M."/>
            <person name="Riley R."/>
            <person name="Sitrit Y."/>
            <person name="Stielow B."/>
            <person name="Szollosi G."/>
            <person name="Zifcakova L."/>
            <person name="Stursova M."/>
            <person name="Spatafora J.W."/>
            <person name="Tedersoo L."/>
            <person name="Vaario L.-M."/>
            <person name="Yamada A."/>
            <person name="Yan M."/>
            <person name="Wang P."/>
            <person name="Xu J."/>
            <person name="Bruns T."/>
            <person name="Baldrian P."/>
            <person name="Vilgalys R."/>
            <person name="Henrissat B."/>
            <person name="Grigoriev I.V."/>
            <person name="Hibbett D."/>
            <person name="Nagy L.G."/>
            <person name="Martin F.M."/>
        </authorList>
    </citation>
    <scope>NUCLEOTIDE SEQUENCE</scope>
    <source>
        <strain evidence="1">P2</strain>
    </source>
</reference>
<gene>
    <name evidence="1" type="ORF">BDM02DRAFT_3125046</name>
</gene>
<comment type="caution">
    <text evidence="1">The sequence shown here is derived from an EMBL/GenBank/DDBJ whole genome shotgun (WGS) entry which is preliminary data.</text>
</comment>
<name>A0ACB6ZWX5_THEGA</name>